<feature type="transmembrane region" description="Helical" evidence="8">
    <location>
        <begin position="12"/>
        <end position="30"/>
    </location>
</feature>
<dbReference type="EMBL" id="KT754322">
    <property type="protein sequence ID" value="ALS04156.1"/>
    <property type="molecule type" value="mRNA"/>
</dbReference>
<feature type="transmembrane region" description="Helical" evidence="8">
    <location>
        <begin position="238"/>
        <end position="257"/>
    </location>
</feature>
<dbReference type="AlphaFoldDB" id="A0A0U2V0U0"/>
<dbReference type="InterPro" id="IPR037185">
    <property type="entry name" value="EmrE-like"/>
</dbReference>
<feature type="transmembrane region" description="Helical" evidence="8">
    <location>
        <begin position="310"/>
        <end position="332"/>
    </location>
</feature>
<keyword evidence="4 8" id="KW-0812">Transmembrane</keyword>
<evidence type="ECO:0000256" key="1">
    <source>
        <dbReference type="ARBA" id="ARBA00004141"/>
    </source>
</evidence>
<evidence type="ECO:0000256" key="4">
    <source>
        <dbReference type="ARBA" id="ARBA00022692"/>
    </source>
</evidence>
<evidence type="ECO:0000256" key="6">
    <source>
        <dbReference type="ARBA" id="ARBA00023136"/>
    </source>
</evidence>
<feature type="transmembrane region" description="Helical" evidence="8">
    <location>
        <begin position="269"/>
        <end position="289"/>
    </location>
</feature>
<dbReference type="SUPFAM" id="SSF103481">
    <property type="entry name" value="Multidrug resistance efflux transporter EmrE"/>
    <property type="match status" value="1"/>
</dbReference>
<dbReference type="PANTHER" id="PTHR10778:SF13">
    <property type="entry name" value="ADENOSINE 3'-PHOSPHO 5'-PHOSPHOSULFATE TRANSPORTER 1"/>
    <property type="match status" value="1"/>
</dbReference>
<proteinExistence type="evidence at transcript level"/>
<feature type="transmembrane region" description="Helical" evidence="8">
    <location>
        <begin position="36"/>
        <end position="59"/>
    </location>
</feature>
<comment type="subcellular location">
    <subcellularLocation>
        <location evidence="1">Membrane</location>
        <topology evidence="1">Multi-pass membrane protein</topology>
    </subcellularLocation>
</comment>
<evidence type="ECO:0000256" key="5">
    <source>
        <dbReference type="ARBA" id="ARBA00022989"/>
    </source>
</evidence>
<dbReference type="InterPro" id="IPR013657">
    <property type="entry name" value="SCL35B1-4/HUT1"/>
</dbReference>
<dbReference type="GO" id="GO:0046964">
    <property type="term" value="F:3'-phosphoadenosine 5'-phosphosulfate transmembrane transporter activity"/>
    <property type="evidence" value="ECO:0007669"/>
    <property type="project" value="TreeGrafter"/>
</dbReference>
<evidence type="ECO:0000256" key="3">
    <source>
        <dbReference type="ARBA" id="ARBA00022448"/>
    </source>
</evidence>
<keyword evidence="6 8" id="KW-0472">Membrane</keyword>
<evidence type="ECO:0000256" key="7">
    <source>
        <dbReference type="ARBA" id="ARBA00039668"/>
    </source>
</evidence>
<feature type="transmembrane region" description="Helical" evidence="8">
    <location>
        <begin position="155"/>
        <end position="174"/>
    </location>
</feature>
<dbReference type="Pfam" id="PF08449">
    <property type="entry name" value="UAA"/>
    <property type="match status" value="1"/>
</dbReference>
<evidence type="ECO:0000313" key="9">
    <source>
        <dbReference type="EMBL" id="ALS04156.1"/>
    </source>
</evidence>
<feature type="transmembrane region" description="Helical" evidence="8">
    <location>
        <begin position="395"/>
        <end position="415"/>
    </location>
</feature>
<dbReference type="PANTHER" id="PTHR10778">
    <property type="entry name" value="SOLUTE CARRIER FAMILY 35 MEMBER B"/>
    <property type="match status" value="1"/>
</dbReference>
<evidence type="ECO:0000256" key="2">
    <source>
        <dbReference type="ARBA" id="ARBA00010694"/>
    </source>
</evidence>
<reference evidence="9" key="1">
    <citation type="journal article" date="2015" name="Sci. Rep.">
        <title>Spliced leader RNA trans-splicing discovered in copepods.</title>
        <authorList>
            <person name="Yang F."/>
            <person name="Xu D."/>
            <person name="Zhuang Y."/>
            <person name="Yi X."/>
            <person name="Huang Y."/>
            <person name="Chen H."/>
            <person name="Lin S."/>
            <person name="Campbell D.A."/>
            <person name="Sturm N.R."/>
            <person name="Liu G."/>
            <person name="Zhang H."/>
        </authorList>
    </citation>
    <scope>NUCLEOTIDE SEQUENCE</scope>
</reference>
<feature type="transmembrane region" description="Helical" evidence="8">
    <location>
        <begin position="112"/>
        <end position="131"/>
    </location>
</feature>
<dbReference type="GO" id="GO:0000139">
    <property type="term" value="C:Golgi membrane"/>
    <property type="evidence" value="ECO:0007669"/>
    <property type="project" value="TreeGrafter"/>
</dbReference>
<accession>A0A0U2V0U0</accession>
<comment type="similarity">
    <text evidence="2">Belongs to the nucleotide-sugar transporter family. SLC35B subfamily.</text>
</comment>
<keyword evidence="5 8" id="KW-1133">Transmembrane helix</keyword>
<organism evidence="9">
    <name type="scientific">Acartia pacifica</name>
    <name type="common">Copepod</name>
    <dbReference type="NCBI Taxonomy" id="335913"/>
    <lineage>
        <taxon>Eukaryota</taxon>
        <taxon>Metazoa</taxon>
        <taxon>Ecdysozoa</taxon>
        <taxon>Arthropoda</taxon>
        <taxon>Crustacea</taxon>
        <taxon>Multicrustacea</taxon>
        <taxon>Hexanauplia</taxon>
        <taxon>Copepoda</taxon>
        <taxon>Calanoida</taxon>
        <taxon>Acartiidae</taxon>
        <taxon>Acartia</taxon>
    </lineage>
</organism>
<feature type="transmembrane region" description="Helical" evidence="8">
    <location>
        <begin position="364"/>
        <end position="389"/>
    </location>
</feature>
<keyword evidence="3" id="KW-0813">Transport</keyword>
<name>A0A0U2V0U0_ACAPC</name>
<evidence type="ECO:0000256" key="8">
    <source>
        <dbReference type="SAM" id="Phobius"/>
    </source>
</evidence>
<sequence length="436" mass="48774">MNPQEVKLTSLLLGWGAGLYILSYFLQSLLRQEENAWFVSLLLNVAGYATILFPGYLGLRYARESGYLDRGTGRFASTVRLFYVGRQDTLDTEELLPQESQKPARTAFQEGLQLLYCGIGLQVSYLTWGLLQEKIMTKDYTDSAGNTERFTDAQFLVFVNRILAFAVACVVMLLRPQPRHKAPLYKYSYCSFSNIMSSWCQYEALKYVSFPTQVLAKASKIIPVMLMGKVVSRRTYEFYEYVVAVLISLGMVAFLFGKEESARTDSVTTVSGILILVGYMGFDSFTSNWQGQLFKDYKVSSIQMMGGVNLFSCLLTSVSLLQQGIFLTSLIFMSQFPAFVSDCVILSLCSACGQLFIYHTISSFGPVVFTIIMTIRQVFAVVLSCIFYGHAVTATSLLGVVIVFFALFLKIYCAYKIKQRRKNAPKSGANAGVLKA</sequence>
<feature type="transmembrane region" description="Helical" evidence="8">
    <location>
        <begin position="338"/>
        <end position="357"/>
    </location>
</feature>
<protein>
    <recommendedName>
        <fullName evidence="7">Adenosine 3'-phospho 5'-phosphosulfate transporter 1</fullName>
    </recommendedName>
</protein>
<dbReference type="GO" id="GO:0005789">
    <property type="term" value="C:endoplasmic reticulum membrane"/>
    <property type="evidence" value="ECO:0007669"/>
    <property type="project" value="TreeGrafter"/>
</dbReference>